<name>A0ACC0DIN4_9PEZI</name>
<evidence type="ECO:0000313" key="2">
    <source>
        <dbReference type="Proteomes" id="UP001497680"/>
    </source>
</evidence>
<sequence>MKYAAALSLAVAPLAIAKAVNNVYPPQKRNGHLKEVGGAASVGQSLNIIQGLELGSSTQIIVIWANPGNNAQTTTVNQQVTVTQTVTAGAAATTVGTETVAAGATTTVAGAAATHTVVVGGAAGLVYTPSEIQAAVGDMVIFEFMSANHTASQSTFAEPCKLMAGGMDSGFQPNANNTVDPPPKVAMQVMTTDPLWFYCRQSGHCGKGMTFSINPTAAKTQAMFQAMAIAQNGTGAGSAITGNATTSAVDSAASATATASAGAAATSAISMGSGLVEGGACVCAVQCSTGSFPAVAAQGIGAFGGFAGSLPAAMMEV</sequence>
<organism evidence="1 2">
    <name type="scientific">Hypoxylon rubiginosum</name>
    <dbReference type="NCBI Taxonomy" id="110542"/>
    <lineage>
        <taxon>Eukaryota</taxon>
        <taxon>Fungi</taxon>
        <taxon>Dikarya</taxon>
        <taxon>Ascomycota</taxon>
        <taxon>Pezizomycotina</taxon>
        <taxon>Sordariomycetes</taxon>
        <taxon>Xylariomycetidae</taxon>
        <taxon>Xylariales</taxon>
        <taxon>Hypoxylaceae</taxon>
        <taxon>Hypoxylon</taxon>
    </lineage>
</organism>
<keyword evidence="2" id="KW-1185">Reference proteome</keyword>
<evidence type="ECO:0000313" key="1">
    <source>
        <dbReference type="EMBL" id="KAI6092702.1"/>
    </source>
</evidence>
<comment type="caution">
    <text evidence="1">The sequence shown here is derived from an EMBL/GenBank/DDBJ whole genome shotgun (WGS) entry which is preliminary data.</text>
</comment>
<dbReference type="EMBL" id="MU394282">
    <property type="protein sequence ID" value="KAI6092702.1"/>
    <property type="molecule type" value="Genomic_DNA"/>
</dbReference>
<reference evidence="1 2" key="1">
    <citation type="journal article" date="2022" name="New Phytol.">
        <title>Ecological generalism drives hyperdiversity of secondary metabolite gene clusters in xylarialean endophytes.</title>
        <authorList>
            <person name="Franco M.E.E."/>
            <person name="Wisecaver J.H."/>
            <person name="Arnold A.E."/>
            <person name="Ju Y.M."/>
            <person name="Slot J.C."/>
            <person name="Ahrendt S."/>
            <person name="Moore L.P."/>
            <person name="Eastman K.E."/>
            <person name="Scott K."/>
            <person name="Konkel Z."/>
            <person name="Mondo S.J."/>
            <person name="Kuo A."/>
            <person name="Hayes R.D."/>
            <person name="Haridas S."/>
            <person name="Andreopoulos B."/>
            <person name="Riley R."/>
            <person name="LaButti K."/>
            <person name="Pangilinan J."/>
            <person name="Lipzen A."/>
            <person name="Amirebrahimi M."/>
            <person name="Yan J."/>
            <person name="Adam C."/>
            <person name="Keymanesh K."/>
            <person name="Ng V."/>
            <person name="Louie K."/>
            <person name="Northen T."/>
            <person name="Drula E."/>
            <person name="Henrissat B."/>
            <person name="Hsieh H.M."/>
            <person name="Youens-Clark K."/>
            <person name="Lutzoni F."/>
            <person name="Miadlikowska J."/>
            <person name="Eastwood D.C."/>
            <person name="Hamelin R.C."/>
            <person name="Grigoriev I.V."/>
            <person name="U'Ren J.M."/>
        </authorList>
    </citation>
    <scope>NUCLEOTIDE SEQUENCE [LARGE SCALE GENOMIC DNA]</scope>
    <source>
        <strain evidence="1 2">ER1909</strain>
    </source>
</reference>
<accession>A0ACC0DIN4</accession>
<protein>
    <submittedName>
        <fullName evidence="1">Cupredoxin</fullName>
    </submittedName>
</protein>
<proteinExistence type="predicted"/>
<gene>
    <name evidence="1" type="ORF">F4821DRAFT_253449</name>
</gene>
<dbReference type="Proteomes" id="UP001497680">
    <property type="component" value="Unassembled WGS sequence"/>
</dbReference>